<organism evidence="2 3">
    <name type="scientific">Breznakibacter xylanolyticus</name>
    <dbReference type="NCBI Taxonomy" id="990"/>
    <lineage>
        <taxon>Bacteria</taxon>
        <taxon>Pseudomonadati</taxon>
        <taxon>Bacteroidota</taxon>
        <taxon>Bacteroidia</taxon>
        <taxon>Marinilabiliales</taxon>
        <taxon>Marinilabiliaceae</taxon>
        <taxon>Breznakibacter</taxon>
    </lineage>
</organism>
<dbReference type="InterPro" id="IPR011250">
    <property type="entry name" value="OMP/PagP_B-barrel"/>
</dbReference>
<keyword evidence="1" id="KW-0732">Signal</keyword>
<dbReference type="SUPFAM" id="SSF56925">
    <property type="entry name" value="OMPA-like"/>
    <property type="match status" value="1"/>
</dbReference>
<evidence type="ECO:0008006" key="4">
    <source>
        <dbReference type="Google" id="ProtNLM"/>
    </source>
</evidence>
<accession>A0A2W7NMH8</accession>
<feature type="chain" id="PRO_5016180798" description="Outer membrane protein with beta-barrel domain" evidence="1">
    <location>
        <begin position="19"/>
        <end position="201"/>
    </location>
</feature>
<dbReference type="EMBL" id="QKZK01000001">
    <property type="protein sequence ID" value="PZX20803.1"/>
    <property type="molecule type" value="Genomic_DNA"/>
</dbReference>
<evidence type="ECO:0000313" key="2">
    <source>
        <dbReference type="EMBL" id="PZX20803.1"/>
    </source>
</evidence>
<comment type="caution">
    <text evidence="2">The sequence shown here is derived from an EMBL/GenBank/DDBJ whole genome shotgun (WGS) entry which is preliminary data.</text>
</comment>
<evidence type="ECO:0000313" key="3">
    <source>
        <dbReference type="Proteomes" id="UP000249239"/>
    </source>
</evidence>
<dbReference type="RefSeq" id="WP_111443948.1">
    <property type="nucleotide sequence ID" value="NZ_QKZK01000001.1"/>
</dbReference>
<proteinExistence type="predicted"/>
<sequence>MVKYIWIVLVLLCQVGLAQDTNGLEGGVNYSWYDHVRDDESQTADFGYFIGYKYEWHIWSRWQLSAGARLSLPNVSRKILHHDCSQSIVYGSIPLTVSYGMMKRWGPVVGYSFSYLLDKETSTVNHIDHSGLIGMYYDFNFFKASLCYQHSFNTERYDDTSVWGSDGEVIQEYRYPHQRYKLRSIQFSLYIPLNKRVGDGR</sequence>
<name>A0A2W7NMH8_9BACT</name>
<gene>
    <name evidence="2" type="ORF">LX69_00228</name>
</gene>
<protein>
    <recommendedName>
        <fullName evidence="4">Outer membrane protein with beta-barrel domain</fullName>
    </recommendedName>
</protein>
<feature type="signal peptide" evidence="1">
    <location>
        <begin position="1"/>
        <end position="18"/>
    </location>
</feature>
<keyword evidence="3" id="KW-1185">Reference proteome</keyword>
<dbReference type="Proteomes" id="UP000249239">
    <property type="component" value="Unassembled WGS sequence"/>
</dbReference>
<dbReference type="AlphaFoldDB" id="A0A2W7NMH8"/>
<evidence type="ECO:0000256" key="1">
    <source>
        <dbReference type="SAM" id="SignalP"/>
    </source>
</evidence>
<reference evidence="2 3" key="1">
    <citation type="submission" date="2018-06" db="EMBL/GenBank/DDBJ databases">
        <title>Genomic Encyclopedia of Archaeal and Bacterial Type Strains, Phase II (KMG-II): from individual species to whole genera.</title>
        <authorList>
            <person name="Goeker M."/>
        </authorList>
    </citation>
    <scope>NUCLEOTIDE SEQUENCE [LARGE SCALE GENOMIC DNA]</scope>
    <source>
        <strain evidence="2 3">DSM 6779</strain>
    </source>
</reference>